<dbReference type="AlphaFoldDB" id="A0A839ELA9"/>
<comment type="caution">
    <text evidence="1">The sequence shown here is derived from an EMBL/GenBank/DDBJ whole genome shotgun (WGS) entry which is preliminary data.</text>
</comment>
<dbReference type="EMBL" id="JACGXN010000001">
    <property type="protein sequence ID" value="MBA8877490.1"/>
    <property type="molecule type" value="Genomic_DNA"/>
</dbReference>
<sequence length="58" mass="6330">MIINSRMERRLSIAATAALTLAIFVTPLTVRASIESKVAASNYTEVAEITPVDLLIRK</sequence>
<keyword evidence="2" id="KW-1185">Reference proteome</keyword>
<name>A0A839ELA9_9HYPH</name>
<proteinExistence type="predicted"/>
<reference evidence="1 2" key="1">
    <citation type="submission" date="2020-07" db="EMBL/GenBank/DDBJ databases">
        <title>Genomic Encyclopedia of Type Strains, Phase IV (KMG-V): Genome sequencing to study the core and pangenomes of soil and plant-associated prokaryotes.</title>
        <authorList>
            <person name="Whitman W."/>
        </authorList>
    </citation>
    <scope>NUCLEOTIDE SEQUENCE [LARGE SCALE GENOMIC DNA]</scope>
    <source>
        <strain evidence="1 2">AN3</strain>
    </source>
</reference>
<accession>A0A839ELA9</accession>
<evidence type="ECO:0000313" key="2">
    <source>
        <dbReference type="Proteomes" id="UP000549052"/>
    </source>
</evidence>
<protein>
    <submittedName>
        <fullName evidence="1">Uncharacterized protein</fullName>
    </submittedName>
</protein>
<dbReference type="Proteomes" id="UP000549052">
    <property type="component" value="Unassembled WGS sequence"/>
</dbReference>
<gene>
    <name evidence="1" type="ORF">FHW16_001172</name>
</gene>
<evidence type="ECO:0000313" key="1">
    <source>
        <dbReference type="EMBL" id="MBA8877490.1"/>
    </source>
</evidence>
<organism evidence="1 2">
    <name type="scientific">Phyllobacterium myrsinacearum</name>
    <dbReference type="NCBI Taxonomy" id="28101"/>
    <lineage>
        <taxon>Bacteria</taxon>
        <taxon>Pseudomonadati</taxon>
        <taxon>Pseudomonadota</taxon>
        <taxon>Alphaproteobacteria</taxon>
        <taxon>Hyphomicrobiales</taxon>
        <taxon>Phyllobacteriaceae</taxon>
        <taxon>Phyllobacterium</taxon>
    </lineage>
</organism>
<dbReference type="RefSeq" id="WP_182548154.1">
    <property type="nucleotide sequence ID" value="NZ_JACGXN010000001.1"/>
</dbReference>